<sequence>MGNSNTKEARPPGSSRHNPSGHSHSPTASGAPASSSQVSSSGGVYTHTSSGGRRSRHDLFLGLRGNADVDPSAPEARRETKAEREARKLEKERAARLKERERSMREEGVDGGYLVTVGVYTGPEDFSKPIVRQLMIERRIAPFWRGLNNHEDSWTEHQLVAAAKGLPIPAADEIPEEDGSRRTSVHDTSPRQSDTNINSLTIPITGRSPSHSSETNLAPSHPAFSLPSPPSPFGSPPASTNSPFFRGRAKTLAVLTTSRNSSQSEMVQQEIQLPKEPYVNGQRVEAFLYKDAAECPICFLYYPPWLNKTRCCDQPICSECFVQIKRPDPHPPEHHDDDPSNTTQQAESSAAAAANEDYQLVSEPSTCPFCKMPEFGVTFDPPPFRRGLAYANPGAPGNPLASAASAMSSSSSLNSQGLTSPGGSSSQNRRRTTSLSASAPQVITTDRVRPDWAKKLSDARAQALRRAAAATALHNAAYVLGNVGGSDGRGTFGRRSRRPLFGGNGQGLGDQSPGSGTGGSGSGTPRHGDGKSSRCHTASILTVPNVPMAQSNTPGGASDLPPPRNTSRRARIEDIEELMMMEAIRLSLQAEEERKKKEEKEREKDAKKEEKRRKKEEKKSRKSSGGSSSSVNLYATPVHNASTASDLASAPSAPSASGTTIPSATLPGKGKAPVGGDPSRSISVESATSSSAHDLAALSSGPQAHLEQSRATLAAHNHLGDVHIPQPSLLASHQGMLEGAEADARGEEVGDEAEGRVEGEGRGEDGAVGEGNGEEVKTSMV</sequence>
<feature type="compositionally biased region" description="Low complexity" evidence="2">
    <location>
        <begin position="401"/>
        <end position="412"/>
    </location>
</feature>
<feature type="compositionally biased region" description="Polar residues" evidence="2">
    <location>
        <begin position="535"/>
        <end position="555"/>
    </location>
</feature>
<feature type="compositionally biased region" description="Low complexity" evidence="2">
    <location>
        <begin position="22"/>
        <end position="43"/>
    </location>
</feature>
<organism evidence="3">
    <name type="scientific">Eremomyces bilateralis CBS 781.70</name>
    <dbReference type="NCBI Taxonomy" id="1392243"/>
    <lineage>
        <taxon>Eukaryota</taxon>
        <taxon>Fungi</taxon>
        <taxon>Dikarya</taxon>
        <taxon>Ascomycota</taxon>
        <taxon>Pezizomycotina</taxon>
        <taxon>Dothideomycetes</taxon>
        <taxon>Dothideomycetes incertae sedis</taxon>
        <taxon>Eremomycetales</taxon>
        <taxon>Eremomycetaceae</taxon>
        <taxon>Eremomyces</taxon>
    </lineage>
</organism>
<evidence type="ECO:0000256" key="2">
    <source>
        <dbReference type="SAM" id="MobiDB-lite"/>
    </source>
</evidence>
<gene>
    <name evidence="3 5" type="ORF">P152DRAFT_447060</name>
</gene>
<feature type="compositionally biased region" description="Low complexity" evidence="2">
    <location>
        <begin position="217"/>
        <end position="226"/>
    </location>
</feature>
<reference evidence="5" key="3">
    <citation type="submission" date="2025-04" db="UniProtKB">
        <authorList>
            <consortium name="RefSeq"/>
        </authorList>
    </citation>
    <scope>IDENTIFICATION</scope>
    <source>
        <strain evidence="5">CBS 781.70</strain>
    </source>
</reference>
<dbReference type="PANTHER" id="PTHR31315">
    <property type="entry name" value="PROTEIN SIP5"/>
    <property type="match status" value="1"/>
</dbReference>
<dbReference type="Proteomes" id="UP000504638">
    <property type="component" value="Unplaced"/>
</dbReference>
<feature type="region of interest" description="Disordered" evidence="2">
    <location>
        <begin position="589"/>
        <end position="712"/>
    </location>
</feature>
<accession>A0A6G1G9T1</accession>
<feature type="compositionally biased region" description="Low complexity" evidence="2">
    <location>
        <begin position="641"/>
        <end position="665"/>
    </location>
</feature>
<feature type="compositionally biased region" description="Basic residues" evidence="2">
    <location>
        <begin position="610"/>
        <end position="622"/>
    </location>
</feature>
<dbReference type="CDD" id="cd24139">
    <property type="entry name" value="SIP5-like"/>
    <property type="match status" value="1"/>
</dbReference>
<dbReference type="OrthoDB" id="21471at2759"/>
<dbReference type="GeneID" id="54418533"/>
<reference evidence="3 5" key="1">
    <citation type="submission" date="2020-01" db="EMBL/GenBank/DDBJ databases">
        <authorList>
            <consortium name="DOE Joint Genome Institute"/>
            <person name="Haridas S."/>
            <person name="Albert R."/>
            <person name="Binder M."/>
            <person name="Bloem J."/>
            <person name="Labutti K."/>
            <person name="Salamov A."/>
            <person name="Andreopoulos B."/>
            <person name="Baker S.E."/>
            <person name="Barry K."/>
            <person name="Bills G."/>
            <person name="Bluhm B.H."/>
            <person name="Cannon C."/>
            <person name="Castanera R."/>
            <person name="Culley D.E."/>
            <person name="Daum C."/>
            <person name="Ezra D."/>
            <person name="Gonzalez J.B."/>
            <person name="Henrissat B."/>
            <person name="Kuo A."/>
            <person name="Liang C."/>
            <person name="Lipzen A."/>
            <person name="Lutzoni F."/>
            <person name="Magnuson J."/>
            <person name="Mondo S."/>
            <person name="Nolan M."/>
            <person name="Ohm R."/>
            <person name="Pangilinan J."/>
            <person name="Park H.-J."/>
            <person name="Ramirez L."/>
            <person name="Alfaro M."/>
            <person name="Sun H."/>
            <person name="Tritt A."/>
            <person name="Yoshinaga Y."/>
            <person name="Zwiers L.-H."/>
            <person name="Turgeon B.G."/>
            <person name="Goodwin S.B."/>
            <person name="Spatafora J.W."/>
            <person name="Crous P.W."/>
            <person name="Grigoriev I.V."/>
        </authorList>
    </citation>
    <scope>NUCLEOTIDE SEQUENCE</scope>
    <source>
        <strain evidence="3 5">CBS 781.70</strain>
    </source>
</reference>
<evidence type="ECO:0008006" key="6">
    <source>
        <dbReference type="Google" id="ProtNLM"/>
    </source>
</evidence>
<keyword evidence="4" id="KW-1185">Reference proteome</keyword>
<reference evidence="5" key="2">
    <citation type="submission" date="2020-04" db="EMBL/GenBank/DDBJ databases">
        <authorList>
            <consortium name="NCBI Genome Project"/>
        </authorList>
    </citation>
    <scope>NUCLEOTIDE SEQUENCE</scope>
    <source>
        <strain evidence="5">CBS 781.70</strain>
    </source>
</reference>
<protein>
    <recommendedName>
        <fullName evidence="6">Protein sip5</fullName>
    </recommendedName>
</protein>
<feature type="compositionally biased region" description="Basic and acidic residues" evidence="2">
    <location>
        <begin position="178"/>
        <end position="189"/>
    </location>
</feature>
<feature type="compositionally biased region" description="Basic and acidic residues" evidence="2">
    <location>
        <begin position="328"/>
        <end position="338"/>
    </location>
</feature>
<feature type="compositionally biased region" description="Low complexity" evidence="2">
    <location>
        <begin position="679"/>
        <end position="700"/>
    </location>
</feature>
<evidence type="ECO:0000313" key="4">
    <source>
        <dbReference type="Proteomes" id="UP000504638"/>
    </source>
</evidence>
<feature type="compositionally biased region" description="Gly residues" evidence="2">
    <location>
        <begin position="482"/>
        <end position="491"/>
    </location>
</feature>
<dbReference type="AlphaFoldDB" id="A0A6G1G9T1"/>
<feature type="compositionally biased region" description="Polar residues" evidence="2">
    <location>
        <begin position="413"/>
        <end position="443"/>
    </location>
</feature>
<evidence type="ECO:0000313" key="3">
    <source>
        <dbReference type="EMBL" id="KAF1814752.1"/>
    </source>
</evidence>
<evidence type="ECO:0000256" key="1">
    <source>
        <dbReference type="ARBA" id="ARBA00010402"/>
    </source>
</evidence>
<feature type="region of interest" description="Disordered" evidence="2">
    <location>
        <begin position="399"/>
        <end position="443"/>
    </location>
</feature>
<proteinExistence type="inferred from homology"/>
<feature type="compositionally biased region" description="Basic and acidic residues" evidence="2">
    <location>
        <begin position="591"/>
        <end position="609"/>
    </location>
</feature>
<dbReference type="RefSeq" id="XP_033536383.1">
    <property type="nucleotide sequence ID" value="XM_033677963.1"/>
</dbReference>
<feature type="region of interest" description="Disordered" evidence="2">
    <location>
        <begin position="724"/>
        <end position="781"/>
    </location>
</feature>
<dbReference type="PANTHER" id="PTHR31315:SF1">
    <property type="entry name" value="PROTEIN SIP5"/>
    <property type="match status" value="1"/>
</dbReference>
<feature type="compositionally biased region" description="Basic and acidic residues" evidence="2">
    <location>
        <begin position="742"/>
        <end position="765"/>
    </location>
</feature>
<dbReference type="EMBL" id="ML975152">
    <property type="protein sequence ID" value="KAF1814752.1"/>
    <property type="molecule type" value="Genomic_DNA"/>
</dbReference>
<comment type="similarity">
    <text evidence="1">Belongs to the SIP5 family.</text>
</comment>
<evidence type="ECO:0000313" key="5">
    <source>
        <dbReference type="RefSeq" id="XP_033536383.1"/>
    </source>
</evidence>
<dbReference type="GO" id="GO:0005737">
    <property type="term" value="C:cytoplasm"/>
    <property type="evidence" value="ECO:0007669"/>
    <property type="project" value="TreeGrafter"/>
</dbReference>
<feature type="region of interest" description="Disordered" evidence="2">
    <location>
        <begin position="328"/>
        <end position="357"/>
    </location>
</feature>
<feature type="region of interest" description="Disordered" evidence="2">
    <location>
        <begin position="481"/>
        <end position="566"/>
    </location>
</feature>
<feature type="region of interest" description="Disordered" evidence="2">
    <location>
        <begin position="167"/>
        <end position="244"/>
    </location>
</feature>
<feature type="compositionally biased region" description="Polar residues" evidence="2">
    <location>
        <begin position="190"/>
        <end position="216"/>
    </location>
</feature>
<feature type="region of interest" description="Disordered" evidence="2">
    <location>
        <begin position="1"/>
        <end position="103"/>
    </location>
</feature>
<dbReference type="InterPro" id="IPR039301">
    <property type="entry name" value="Sip5/DA2"/>
</dbReference>
<name>A0A6G1G9T1_9PEZI</name>
<feature type="compositionally biased region" description="Basic and acidic residues" evidence="2">
    <location>
        <begin position="75"/>
        <end position="103"/>
    </location>
</feature>
<feature type="compositionally biased region" description="Low complexity" evidence="2">
    <location>
        <begin position="341"/>
        <end position="356"/>
    </location>
</feature>